<keyword evidence="5" id="KW-0249">Electron transport</keyword>
<evidence type="ECO:0000256" key="5">
    <source>
        <dbReference type="ARBA" id="ARBA00022982"/>
    </source>
</evidence>
<dbReference type="InterPro" id="IPR017896">
    <property type="entry name" value="4Fe4S_Fe-S-bd"/>
</dbReference>
<dbReference type="Gene3D" id="3.30.70.20">
    <property type="match status" value="2"/>
</dbReference>
<protein>
    <submittedName>
        <fullName evidence="9">4Fe-4S dicluster domain-containing protein</fullName>
    </submittedName>
</protein>
<dbReference type="PROSITE" id="PS51379">
    <property type="entry name" value="4FE4S_FER_2"/>
    <property type="match status" value="3"/>
</dbReference>
<evidence type="ECO:0000256" key="3">
    <source>
        <dbReference type="ARBA" id="ARBA00022723"/>
    </source>
</evidence>
<keyword evidence="4" id="KW-0677">Repeat</keyword>
<dbReference type="PANTHER" id="PTHR43177">
    <property type="entry name" value="PROTEIN NRFC"/>
    <property type="match status" value="1"/>
</dbReference>
<keyword evidence="1" id="KW-0813">Transport</keyword>
<sequence length="179" mass="19957">MSQYTMMVDLERCIGCKSCEAACKLENGIPMGRYRTKVIWVAPQKGSRLYFVSMPCMHCAKPACKASCPVGAISKRQEDGVVLIDKERCIGCRYCAWACPYGAMGFDEDRMVADKCTYCAHRLARGEQPSCVTKCPGRALTFGRAEELFAKARSEGRWCKDIDTFGTGPSTSYLERLKK</sequence>
<evidence type="ECO:0000259" key="8">
    <source>
        <dbReference type="PROSITE" id="PS51379"/>
    </source>
</evidence>
<keyword evidence="3" id="KW-0479">Metal-binding</keyword>
<dbReference type="InterPro" id="IPR017900">
    <property type="entry name" value="4Fe4S_Fe_S_CS"/>
</dbReference>
<dbReference type="GO" id="GO:0051539">
    <property type="term" value="F:4 iron, 4 sulfur cluster binding"/>
    <property type="evidence" value="ECO:0007669"/>
    <property type="project" value="UniProtKB-KW"/>
</dbReference>
<organism evidence="9 10">
    <name type="scientific">Candidatus Nitrobium versatile</name>
    <dbReference type="NCBI Taxonomy" id="2884831"/>
    <lineage>
        <taxon>Bacteria</taxon>
        <taxon>Pseudomonadati</taxon>
        <taxon>Nitrospirota</taxon>
        <taxon>Nitrospiria</taxon>
        <taxon>Nitrospirales</taxon>
        <taxon>Nitrospiraceae</taxon>
        <taxon>Candidatus Nitrobium</taxon>
    </lineage>
</organism>
<feature type="domain" description="4Fe-4S ferredoxin-type" evidence="8">
    <location>
        <begin position="4"/>
        <end position="34"/>
    </location>
</feature>
<dbReference type="EMBL" id="JAIOIV010000028">
    <property type="protein sequence ID" value="MBZ0155332.1"/>
    <property type="molecule type" value="Genomic_DNA"/>
</dbReference>
<evidence type="ECO:0000313" key="10">
    <source>
        <dbReference type="Proteomes" id="UP000705867"/>
    </source>
</evidence>
<feature type="domain" description="4Fe-4S ferredoxin-type" evidence="8">
    <location>
        <begin position="80"/>
        <end position="109"/>
    </location>
</feature>
<name>A0A953J8Q3_9BACT</name>
<evidence type="ECO:0000256" key="6">
    <source>
        <dbReference type="ARBA" id="ARBA00023004"/>
    </source>
</evidence>
<accession>A0A953J8Q3</accession>
<proteinExistence type="predicted"/>
<dbReference type="Pfam" id="PF12797">
    <property type="entry name" value="Fer4_2"/>
    <property type="match status" value="1"/>
</dbReference>
<keyword evidence="2" id="KW-0004">4Fe-4S</keyword>
<evidence type="ECO:0000256" key="2">
    <source>
        <dbReference type="ARBA" id="ARBA00022485"/>
    </source>
</evidence>
<dbReference type="PROSITE" id="PS00198">
    <property type="entry name" value="4FE4S_FER_1"/>
    <property type="match status" value="1"/>
</dbReference>
<evidence type="ECO:0000256" key="7">
    <source>
        <dbReference type="ARBA" id="ARBA00023014"/>
    </source>
</evidence>
<dbReference type="GO" id="GO:0046872">
    <property type="term" value="F:metal ion binding"/>
    <property type="evidence" value="ECO:0007669"/>
    <property type="project" value="UniProtKB-KW"/>
</dbReference>
<dbReference type="Pfam" id="PF13247">
    <property type="entry name" value="Fer4_11"/>
    <property type="match status" value="1"/>
</dbReference>
<dbReference type="AlphaFoldDB" id="A0A953J8Q3"/>
<reference evidence="9" key="2">
    <citation type="submission" date="2021-08" db="EMBL/GenBank/DDBJ databases">
        <authorList>
            <person name="Dalcin Martins P."/>
        </authorList>
    </citation>
    <scope>NUCLEOTIDE SEQUENCE</scope>
    <source>
        <strain evidence="9">MAG_39</strain>
    </source>
</reference>
<dbReference type="InterPro" id="IPR050954">
    <property type="entry name" value="ET_IronSulfur_Cluster-Binding"/>
</dbReference>
<dbReference type="PANTHER" id="PTHR43177:SF5">
    <property type="entry name" value="ANAEROBIC DIMETHYL SULFOXIDE REDUCTASE CHAIN B-RELATED"/>
    <property type="match status" value="1"/>
</dbReference>
<evidence type="ECO:0000313" key="9">
    <source>
        <dbReference type="EMBL" id="MBZ0155332.1"/>
    </source>
</evidence>
<comment type="caution">
    <text evidence="9">The sequence shown here is derived from an EMBL/GenBank/DDBJ whole genome shotgun (WGS) entry which is preliminary data.</text>
</comment>
<keyword evidence="6" id="KW-0408">Iron</keyword>
<dbReference type="CDD" id="cd10551">
    <property type="entry name" value="PsrB"/>
    <property type="match status" value="1"/>
</dbReference>
<reference evidence="9" key="1">
    <citation type="journal article" date="2021" name="bioRxiv">
        <title>Unraveling nitrogen, sulfur and carbon metabolic pathways and microbial community transcriptional responses to substrate deprivation and toxicity stresses in a bioreactor mimicking anoxic brackish coastal sediment conditions.</title>
        <authorList>
            <person name="Martins P.D."/>
            <person name="Echeveste M.J."/>
            <person name="Arshad A."/>
            <person name="Kurth J."/>
            <person name="Ouboter H."/>
            <person name="Jetten M.S.M."/>
            <person name="Welte C.U."/>
        </authorList>
    </citation>
    <scope>NUCLEOTIDE SEQUENCE</scope>
    <source>
        <strain evidence="9">MAG_39</strain>
    </source>
</reference>
<evidence type="ECO:0000256" key="1">
    <source>
        <dbReference type="ARBA" id="ARBA00022448"/>
    </source>
</evidence>
<evidence type="ECO:0000256" key="4">
    <source>
        <dbReference type="ARBA" id="ARBA00022737"/>
    </source>
</evidence>
<dbReference type="SUPFAM" id="SSF54862">
    <property type="entry name" value="4Fe-4S ferredoxins"/>
    <property type="match status" value="1"/>
</dbReference>
<feature type="domain" description="4Fe-4S ferredoxin-type" evidence="8">
    <location>
        <begin position="47"/>
        <end position="78"/>
    </location>
</feature>
<gene>
    <name evidence="9" type="ORF">K8I29_03845</name>
</gene>
<keyword evidence="7" id="KW-0411">Iron-sulfur</keyword>
<dbReference type="Proteomes" id="UP000705867">
    <property type="component" value="Unassembled WGS sequence"/>
</dbReference>